<feature type="signal peptide" evidence="1">
    <location>
        <begin position="1"/>
        <end position="18"/>
    </location>
</feature>
<proteinExistence type="predicted"/>
<comment type="caution">
    <text evidence="2">The sequence shown here is derived from an EMBL/GenBank/DDBJ whole genome shotgun (WGS) entry which is preliminary data.</text>
</comment>
<evidence type="ECO:0000313" key="3">
    <source>
        <dbReference type="Proteomes" id="UP000316008"/>
    </source>
</evidence>
<dbReference type="EMBL" id="VLPL01000012">
    <property type="protein sequence ID" value="TSJ39059.1"/>
    <property type="molecule type" value="Genomic_DNA"/>
</dbReference>
<dbReference type="PANTHER" id="PTHR37841">
    <property type="entry name" value="GLR2918 PROTEIN"/>
    <property type="match status" value="1"/>
</dbReference>
<dbReference type="Proteomes" id="UP000316008">
    <property type="component" value="Unassembled WGS sequence"/>
</dbReference>
<keyword evidence="3" id="KW-1185">Reference proteome</keyword>
<evidence type="ECO:0000256" key="1">
    <source>
        <dbReference type="SAM" id="SignalP"/>
    </source>
</evidence>
<dbReference type="OrthoDB" id="5464673at2"/>
<feature type="chain" id="PRO_5022136464" evidence="1">
    <location>
        <begin position="19"/>
        <end position="398"/>
    </location>
</feature>
<sequence>MKTVLITYFTLFSLFSVAQFENENEQKTVFGGTYVIAKNAAGQVGIKSKDGKEVVPLVYNKIIENSLGLFVFKVNKSNGYERSYSLGYYNKQFKQILPCQYGSLFALEGGLIIASQNSDKKFGLVDTIGRIIIPFEYEEMSAPSEGLFLTKLDGKFGYINKKNNIVIDHEFTYASPFSQGLAAASKSKLIGFINRKGDFVIKERFTSADDFAYGYAQVFFYNQTSVVNSDGEILFPFIFRSIHSVGNGQFVFEANENLRNTLETTLPKLQIAQRLEELSQYDSLITTMDSEIDSEILEEKFMGVMNAIGQLIGGNEFKQVIHLHSEGTQQLYAVQKKSDAENENSNYHFALMDENGRILTEYRFFDVKPDEKIVIEETEKGFVSYHVDPTGNLTKVEE</sequence>
<protein>
    <submittedName>
        <fullName evidence="2">WG repeat-containing protein</fullName>
    </submittedName>
</protein>
<dbReference type="AlphaFoldDB" id="A0A556MGS8"/>
<name>A0A556MGS8_9FLAO</name>
<reference evidence="2 3" key="1">
    <citation type="submission" date="2019-07" db="EMBL/GenBank/DDBJ databases">
        <authorList>
            <person name="Huq M.A."/>
        </authorList>
    </citation>
    <scope>NUCLEOTIDE SEQUENCE [LARGE SCALE GENOMIC DNA]</scope>
    <source>
        <strain evidence="2 3">MAH-3</strain>
    </source>
</reference>
<dbReference type="InterPro" id="IPR032774">
    <property type="entry name" value="WG_beta_rep"/>
</dbReference>
<evidence type="ECO:0000313" key="2">
    <source>
        <dbReference type="EMBL" id="TSJ39059.1"/>
    </source>
</evidence>
<accession>A0A556MGS8</accession>
<dbReference type="RefSeq" id="WP_144334598.1">
    <property type="nucleotide sequence ID" value="NZ_VLPL01000012.1"/>
</dbReference>
<dbReference type="Pfam" id="PF14903">
    <property type="entry name" value="WG_beta_rep"/>
    <property type="match status" value="4"/>
</dbReference>
<organism evidence="2 3">
    <name type="scientific">Fluviicola chungangensis</name>
    <dbReference type="NCBI Taxonomy" id="2597671"/>
    <lineage>
        <taxon>Bacteria</taxon>
        <taxon>Pseudomonadati</taxon>
        <taxon>Bacteroidota</taxon>
        <taxon>Flavobacteriia</taxon>
        <taxon>Flavobacteriales</taxon>
        <taxon>Crocinitomicaceae</taxon>
        <taxon>Fluviicola</taxon>
    </lineage>
</organism>
<gene>
    <name evidence="2" type="ORF">FO442_17960</name>
</gene>
<dbReference type="PANTHER" id="PTHR37841:SF1">
    <property type="entry name" value="DUF3298 DOMAIN-CONTAINING PROTEIN"/>
    <property type="match status" value="1"/>
</dbReference>
<keyword evidence="1" id="KW-0732">Signal</keyword>